<protein>
    <submittedName>
        <fullName evidence="4 5">Uncharacterized protein</fullName>
    </submittedName>
</protein>
<keyword evidence="2" id="KW-0472">Membrane</keyword>
<dbReference type="AlphaFoldDB" id="A0A0K0DTZ1"/>
<reference evidence="4" key="1">
    <citation type="submission" date="2015-08" db="UniProtKB">
        <authorList>
            <consortium name="WormBaseParasite"/>
        </authorList>
    </citation>
    <scope>IDENTIFICATION</scope>
</reference>
<keyword evidence="3" id="KW-1185">Reference proteome</keyword>
<keyword evidence="2" id="KW-0812">Transmembrane</keyword>
<dbReference type="WBParaSite" id="SSTP_0000070700.1">
    <property type="protein sequence ID" value="SSTP_0000070700.1"/>
    <property type="gene ID" value="SSTP_0000070700"/>
</dbReference>
<evidence type="ECO:0000313" key="4">
    <source>
        <dbReference type="WBParaSite" id="SSTP_0000070700.1"/>
    </source>
</evidence>
<evidence type="ECO:0000256" key="2">
    <source>
        <dbReference type="SAM" id="Phobius"/>
    </source>
</evidence>
<name>A0A0K0DTZ1_STRER</name>
<evidence type="ECO:0000313" key="5">
    <source>
        <dbReference type="WBParaSite" id="TCONS_00003410.p1"/>
    </source>
</evidence>
<organism evidence="4">
    <name type="scientific">Strongyloides stercoralis</name>
    <name type="common">Threadworm</name>
    <dbReference type="NCBI Taxonomy" id="6248"/>
    <lineage>
        <taxon>Eukaryota</taxon>
        <taxon>Metazoa</taxon>
        <taxon>Ecdysozoa</taxon>
        <taxon>Nematoda</taxon>
        <taxon>Chromadorea</taxon>
        <taxon>Rhabditida</taxon>
        <taxon>Tylenchina</taxon>
        <taxon>Panagrolaimomorpha</taxon>
        <taxon>Strongyloidoidea</taxon>
        <taxon>Strongyloididae</taxon>
        <taxon>Strongyloides</taxon>
    </lineage>
</organism>
<evidence type="ECO:0000256" key="1">
    <source>
        <dbReference type="SAM" id="MobiDB-lite"/>
    </source>
</evidence>
<dbReference type="Proteomes" id="UP000035681">
    <property type="component" value="Unplaced"/>
</dbReference>
<keyword evidence="2" id="KW-1133">Transmembrane helix</keyword>
<sequence>MTNNTTNTSSIETTIAPKIQIESIYLLFDSETWNRKIIQLNIIFILGIFLYIFCFCYIIIIKRANHYIYKYKTELVYEIRTEPTDEDTYKCIFSPDERLAYYANAKRRLTHKTKIKRNKEREISSRSRFNKGDEDLKTAEQL</sequence>
<evidence type="ECO:0000313" key="3">
    <source>
        <dbReference type="Proteomes" id="UP000035681"/>
    </source>
</evidence>
<accession>A0A0K0DTZ1</accession>
<dbReference type="WBParaSite" id="TCONS_00003410.p1">
    <property type="protein sequence ID" value="TCONS_00003410.p1"/>
    <property type="gene ID" value="XLOC_003143"/>
</dbReference>
<proteinExistence type="predicted"/>
<feature type="transmembrane region" description="Helical" evidence="2">
    <location>
        <begin position="37"/>
        <end position="60"/>
    </location>
</feature>
<feature type="region of interest" description="Disordered" evidence="1">
    <location>
        <begin position="119"/>
        <end position="142"/>
    </location>
</feature>